<reference evidence="1 2" key="1">
    <citation type="submission" date="2020-04" db="EMBL/GenBank/DDBJ databases">
        <title>Chromosome-level genome assembly of a cyprinid fish Onychostoma macrolepis by integration of Nanopore Sequencing, Bionano and Hi-C technology.</title>
        <authorList>
            <person name="Wang D."/>
        </authorList>
    </citation>
    <scope>NUCLEOTIDE SEQUENCE [LARGE SCALE GENOMIC DNA]</scope>
    <source>
        <strain evidence="1">SWU-2019</strain>
        <tissue evidence="1">Muscle</tissue>
    </source>
</reference>
<dbReference type="InterPro" id="IPR044929">
    <property type="entry name" value="DNA/RNA_non-sp_Endonuclease_sf"/>
</dbReference>
<proteinExistence type="predicted"/>
<dbReference type="PANTHER" id="PTHR21472">
    <property type="entry name" value="ENDONUCLEASE DOMAIN-CONTAINING 1 PROTEIN ENDOD1"/>
    <property type="match status" value="1"/>
</dbReference>
<dbReference type="InterPro" id="IPR044925">
    <property type="entry name" value="His-Me_finger_sf"/>
</dbReference>
<sequence>MDQNADKICQMLEDSERYYYATLYSPSYKIPLYSAYTLDPARSRISQLPIIFSGTIYDIGLLNPSSFQCGDGRAATFTKTNVAPVDACFNSDHWKNWERTLRGYLLKELVRDGDSAKAFIVTGYST</sequence>
<dbReference type="SUPFAM" id="SSF54060">
    <property type="entry name" value="His-Me finger endonucleases"/>
    <property type="match status" value="1"/>
</dbReference>
<evidence type="ECO:0000313" key="1">
    <source>
        <dbReference type="EMBL" id="KAF4094689.1"/>
    </source>
</evidence>
<name>A0A7J6BHU1_9TELE</name>
<dbReference type="InterPro" id="IPR039015">
    <property type="entry name" value="ENDOD1"/>
</dbReference>
<comment type="caution">
    <text evidence="1">The sequence shown here is derived from an EMBL/GenBank/DDBJ whole genome shotgun (WGS) entry which is preliminary data.</text>
</comment>
<accession>A0A7J6BHU1</accession>
<gene>
    <name evidence="1" type="ORF">G5714_023767</name>
</gene>
<organism evidence="1 2">
    <name type="scientific">Onychostoma macrolepis</name>
    <dbReference type="NCBI Taxonomy" id="369639"/>
    <lineage>
        <taxon>Eukaryota</taxon>
        <taxon>Metazoa</taxon>
        <taxon>Chordata</taxon>
        <taxon>Craniata</taxon>
        <taxon>Vertebrata</taxon>
        <taxon>Euteleostomi</taxon>
        <taxon>Actinopterygii</taxon>
        <taxon>Neopterygii</taxon>
        <taxon>Teleostei</taxon>
        <taxon>Ostariophysi</taxon>
        <taxon>Cypriniformes</taxon>
        <taxon>Cyprinidae</taxon>
        <taxon>Acrossocheilinae</taxon>
        <taxon>Onychostoma</taxon>
    </lineage>
</organism>
<dbReference type="Gene3D" id="3.40.570.10">
    <property type="entry name" value="Extracellular Endonuclease, subunit A"/>
    <property type="match status" value="1"/>
</dbReference>
<dbReference type="AlphaFoldDB" id="A0A7J6BHU1"/>
<dbReference type="Proteomes" id="UP000579812">
    <property type="component" value="Unassembled WGS sequence"/>
</dbReference>
<keyword evidence="2" id="KW-1185">Reference proteome</keyword>
<evidence type="ECO:0000313" key="2">
    <source>
        <dbReference type="Proteomes" id="UP000579812"/>
    </source>
</evidence>
<dbReference type="EMBL" id="JAAMOB010000025">
    <property type="protein sequence ID" value="KAF4094689.1"/>
    <property type="molecule type" value="Genomic_DNA"/>
</dbReference>
<protein>
    <submittedName>
        <fullName evidence="1">Uncharacterized protein</fullName>
    </submittedName>
</protein>
<dbReference type="PANTHER" id="PTHR21472:SF21">
    <property type="entry name" value="ENDONUCLEASE DOMAIN-CONTAINING 1 PROTEIN-LIKE-RELATED"/>
    <property type="match status" value="1"/>
</dbReference>